<proteinExistence type="predicted"/>
<evidence type="ECO:0000313" key="1">
    <source>
        <dbReference type="EMBL" id="KAK1928382.1"/>
    </source>
</evidence>
<gene>
    <name evidence="1" type="ORF">P3T76_016173</name>
</gene>
<organism evidence="1 2">
    <name type="scientific">Phytophthora citrophthora</name>
    <dbReference type="NCBI Taxonomy" id="4793"/>
    <lineage>
        <taxon>Eukaryota</taxon>
        <taxon>Sar</taxon>
        <taxon>Stramenopiles</taxon>
        <taxon>Oomycota</taxon>
        <taxon>Peronosporomycetes</taxon>
        <taxon>Peronosporales</taxon>
        <taxon>Peronosporaceae</taxon>
        <taxon>Phytophthora</taxon>
    </lineage>
</organism>
<dbReference type="Proteomes" id="UP001259832">
    <property type="component" value="Unassembled WGS sequence"/>
</dbReference>
<dbReference type="AlphaFoldDB" id="A0AAD9FY20"/>
<evidence type="ECO:0000313" key="2">
    <source>
        <dbReference type="Proteomes" id="UP001259832"/>
    </source>
</evidence>
<sequence length="97" mass="10998">MVFAPAAISEFGAHNMLRVFNVIRCSVLYMLWLHHNDCMMNGSTTNKDFVVQRTQAYVRLHFQRMCLAGNPRLRQLCGRWLPSSSNDNGEQSGGHGV</sequence>
<name>A0AAD9FY20_9STRA</name>
<reference evidence="1" key="1">
    <citation type="submission" date="2023-08" db="EMBL/GenBank/DDBJ databases">
        <title>Reference Genome Resource for the Citrus Pathogen Phytophthora citrophthora.</title>
        <authorList>
            <person name="Moller H."/>
            <person name="Coetzee B."/>
            <person name="Rose L.J."/>
            <person name="Van Niekerk J.M."/>
        </authorList>
    </citation>
    <scope>NUCLEOTIDE SEQUENCE</scope>
    <source>
        <strain evidence="1">STE-U-9442</strain>
    </source>
</reference>
<accession>A0AAD9FY20</accession>
<keyword evidence="2" id="KW-1185">Reference proteome</keyword>
<protein>
    <submittedName>
        <fullName evidence="1">Uncharacterized protein</fullName>
    </submittedName>
</protein>
<dbReference type="EMBL" id="JASMQC010000072">
    <property type="protein sequence ID" value="KAK1928382.1"/>
    <property type="molecule type" value="Genomic_DNA"/>
</dbReference>
<comment type="caution">
    <text evidence="1">The sequence shown here is derived from an EMBL/GenBank/DDBJ whole genome shotgun (WGS) entry which is preliminary data.</text>
</comment>